<dbReference type="STRING" id="138119.DSY3076"/>
<dbReference type="HOGENOM" id="CLU_936045_0_0_9"/>
<dbReference type="Proteomes" id="UP000001946">
    <property type="component" value="Chromosome"/>
</dbReference>
<evidence type="ECO:0000313" key="2">
    <source>
        <dbReference type="Proteomes" id="UP000001946"/>
    </source>
</evidence>
<sequence length="319" mass="36412">MAKLKALRCKNHFDASQRRMQMKRSLFALLLILGLLSLFGCGNIMNSDENTIQNTDVTDITVIETDLLFNVEDVADAFNVTESFYFPDREALLKLNEVEPKGFYYLDGVLLVYIFTSEEECVKAIKNINEILTEEKLLDAATLYFKQADFEPVVYKANNALVAYVPRYTIRTKMNQSMERLSFMKEARGKGLTTRMLNTLGNLGYSEQEILDLPQEDIKLIFAPGTHLDGMGFDPDDVQKSELSKVGIDMGMSVILYNLGYEYEEMLALSPEELDFIFPNTELIANLAEKGFDKQEVQTWVVNESGRTYKELIKEALER</sequence>
<reference evidence="1 2" key="1">
    <citation type="journal article" date="2006" name="J. Bacteriol.">
        <title>Complete genome sequence of the dehalorespiring bacterium Desulfitobacterium hafniense Y51 and comparison with Dehalococcoides ethenogenes 195.</title>
        <authorList>
            <person name="Nonaka H."/>
            <person name="Keresztes G."/>
            <person name="Shinoda Y."/>
            <person name="Ikenaga Y."/>
            <person name="Abe M."/>
            <person name="Naito K."/>
            <person name="Inatomi K."/>
            <person name="Furukawa K."/>
            <person name="Inui M."/>
            <person name="Yukawa H."/>
        </authorList>
    </citation>
    <scope>NUCLEOTIDE SEQUENCE [LARGE SCALE GENOMIC DNA]</scope>
    <source>
        <strain evidence="1 2">Y51</strain>
    </source>
</reference>
<gene>
    <name evidence="1" type="ordered locus">DSY3076</name>
</gene>
<protein>
    <recommendedName>
        <fullName evidence="3">Prokaryotic membrane lipoprotein lipid attachment site profile</fullName>
    </recommendedName>
</protein>
<keyword evidence="2" id="KW-1185">Reference proteome</keyword>
<dbReference type="KEGG" id="dsy:DSY3076"/>
<organism evidence="1 2">
    <name type="scientific">Desulfitobacterium hafniense (strain Y51)</name>
    <dbReference type="NCBI Taxonomy" id="138119"/>
    <lineage>
        <taxon>Bacteria</taxon>
        <taxon>Bacillati</taxon>
        <taxon>Bacillota</taxon>
        <taxon>Clostridia</taxon>
        <taxon>Eubacteriales</taxon>
        <taxon>Desulfitobacteriaceae</taxon>
        <taxon>Desulfitobacterium</taxon>
    </lineage>
</organism>
<dbReference type="EMBL" id="AP008230">
    <property type="protein sequence ID" value="BAE84865.1"/>
    <property type="molecule type" value="Genomic_DNA"/>
</dbReference>
<dbReference type="AlphaFoldDB" id="Q24SX7"/>
<evidence type="ECO:0000313" key="1">
    <source>
        <dbReference type="EMBL" id="BAE84865.1"/>
    </source>
</evidence>
<name>Q24SX7_DESHY</name>
<evidence type="ECO:0008006" key="3">
    <source>
        <dbReference type="Google" id="ProtNLM"/>
    </source>
</evidence>
<proteinExistence type="predicted"/>
<accession>Q24SX7</accession>